<evidence type="ECO:0000259" key="10">
    <source>
        <dbReference type="Pfam" id="PF12704"/>
    </source>
</evidence>
<keyword evidence="2" id="KW-1003">Cell membrane</keyword>
<feature type="compositionally biased region" description="Polar residues" evidence="7">
    <location>
        <begin position="128"/>
        <end position="139"/>
    </location>
</feature>
<organism evidence="11 12">
    <name type="scientific">Corynebacterium cystitidis DSM 20524</name>
    <dbReference type="NCBI Taxonomy" id="1121357"/>
    <lineage>
        <taxon>Bacteria</taxon>
        <taxon>Bacillati</taxon>
        <taxon>Actinomycetota</taxon>
        <taxon>Actinomycetes</taxon>
        <taxon>Mycobacteriales</taxon>
        <taxon>Corynebacteriaceae</taxon>
        <taxon>Corynebacterium</taxon>
    </lineage>
</organism>
<dbReference type="Proteomes" id="UP000198929">
    <property type="component" value="Unassembled WGS sequence"/>
</dbReference>
<dbReference type="InterPro" id="IPR050250">
    <property type="entry name" value="Macrolide_Exporter_MacB"/>
</dbReference>
<dbReference type="AlphaFoldDB" id="A0A1H9T620"/>
<dbReference type="PANTHER" id="PTHR30572:SF4">
    <property type="entry name" value="ABC TRANSPORTER PERMEASE YTRF"/>
    <property type="match status" value="1"/>
</dbReference>
<evidence type="ECO:0000313" key="12">
    <source>
        <dbReference type="Proteomes" id="UP000198929"/>
    </source>
</evidence>
<dbReference type="Pfam" id="PF12704">
    <property type="entry name" value="MacB_PCD"/>
    <property type="match status" value="1"/>
</dbReference>
<sequence>MNLMESIRLAATSLRANRMRSLLTLLGVIIGIASVIGIMTIGNALRAQTMEGLESFGAGDIPANVTLRSEEDEDADFSNFDAESHPESLITEEMIDQIGQSLGQDLQGYSVSAQGPREAELTDPTGVTEASSSSSIEGVNENSLSYAGTDIVAGRGIDATDVAGASQVAIISEEAVDKLFSGDTERALGSELQLSSSAFDTPVTVVGVYSASSGNEFLSFTDSVSRVYLPYTLVKDLGNLPEGFERVSFRPEADAPADPEADAPADTVRTQIQALFDSFYADDTYAHVKVSDVTSGLDRVNSVINNISLAISGIAAIALLVGGIGVMNIMLVSVTERTREIGIRKALGATGKAIKLQFVVEAMMVCLLGGVIGVLAGGLLGYAGSAAMKAPGLPPVSAVVIALVFSLGIGLFFGYYPAAKAAKLNPIEALRYE</sequence>
<evidence type="ECO:0000256" key="8">
    <source>
        <dbReference type="SAM" id="Phobius"/>
    </source>
</evidence>
<dbReference type="STRING" id="1121357.SAMN05661109_01331"/>
<reference evidence="12" key="1">
    <citation type="submission" date="2016-10" db="EMBL/GenBank/DDBJ databases">
        <authorList>
            <person name="Varghese N."/>
            <person name="Submissions S."/>
        </authorList>
    </citation>
    <scope>NUCLEOTIDE SEQUENCE [LARGE SCALE GENOMIC DNA]</scope>
    <source>
        <strain evidence="12">DSM 20524</strain>
    </source>
</reference>
<feature type="domain" description="ABC3 transporter permease C-terminal" evidence="9">
    <location>
        <begin position="314"/>
        <end position="426"/>
    </location>
</feature>
<dbReference type="InterPro" id="IPR003838">
    <property type="entry name" value="ABC3_permease_C"/>
</dbReference>
<protein>
    <submittedName>
        <fullName evidence="11">Putative ABC transport system permease protein</fullName>
    </submittedName>
</protein>
<dbReference type="InterPro" id="IPR025857">
    <property type="entry name" value="MacB_PCD"/>
</dbReference>
<feature type="transmembrane region" description="Helical" evidence="8">
    <location>
        <begin position="356"/>
        <end position="384"/>
    </location>
</feature>
<dbReference type="EMBL" id="FOGQ01000005">
    <property type="protein sequence ID" value="SER92662.1"/>
    <property type="molecule type" value="Genomic_DNA"/>
</dbReference>
<keyword evidence="4 8" id="KW-1133">Transmembrane helix</keyword>
<dbReference type="GO" id="GO:0022857">
    <property type="term" value="F:transmembrane transporter activity"/>
    <property type="evidence" value="ECO:0007669"/>
    <property type="project" value="TreeGrafter"/>
</dbReference>
<feature type="transmembrane region" description="Helical" evidence="8">
    <location>
        <begin position="309"/>
        <end position="335"/>
    </location>
</feature>
<evidence type="ECO:0000256" key="7">
    <source>
        <dbReference type="SAM" id="MobiDB-lite"/>
    </source>
</evidence>
<name>A0A1H9T620_9CORY</name>
<keyword evidence="5 8" id="KW-0472">Membrane</keyword>
<feature type="transmembrane region" description="Helical" evidence="8">
    <location>
        <begin position="21"/>
        <end position="41"/>
    </location>
</feature>
<evidence type="ECO:0000256" key="3">
    <source>
        <dbReference type="ARBA" id="ARBA00022692"/>
    </source>
</evidence>
<evidence type="ECO:0000256" key="6">
    <source>
        <dbReference type="ARBA" id="ARBA00038076"/>
    </source>
</evidence>
<evidence type="ECO:0000259" key="9">
    <source>
        <dbReference type="Pfam" id="PF02687"/>
    </source>
</evidence>
<gene>
    <name evidence="11" type="ORF">SAMN05661109_01331</name>
</gene>
<comment type="similarity">
    <text evidence="6">Belongs to the ABC-4 integral membrane protein family.</text>
</comment>
<keyword evidence="12" id="KW-1185">Reference proteome</keyword>
<feature type="domain" description="MacB-like periplasmic core" evidence="10">
    <location>
        <begin position="21"/>
        <end position="236"/>
    </location>
</feature>
<dbReference type="PANTHER" id="PTHR30572">
    <property type="entry name" value="MEMBRANE COMPONENT OF TRANSPORTER-RELATED"/>
    <property type="match status" value="1"/>
</dbReference>
<comment type="subcellular location">
    <subcellularLocation>
        <location evidence="1">Cell membrane</location>
        <topology evidence="1">Multi-pass membrane protein</topology>
    </subcellularLocation>
</comment>
<evidence type="ECO:0000256" key="1">
    <source>
        <dbReference type="ARBA" id="ARBA00004651"/>
    </source>
</evidence>
<accession>A0A1H9T620</accession>
<evidence type="ECO:0000256" key="5">
    <source>
        <dbReference type="ARBA" id="ARBA00023136"/>
    </source>
</evidence>
<dbReference type="Pfam" id="PF02687">
    <property type="entry name" value="FtsX"/>
    <property type="match status" value="1"/>
</dbReference>
<feature type="region of interest" description="Disordered" evidence="7">
    <location>
        <begin position="109"/>
        <end position="139"/>
    </location>
</feature>
<proteinExistence type="inferred from homology"/>
<dbReference type="GO" id="GO:0005886">
    <property type="term" value="C:plasma membrane"/>
    <property type="evidence" value="ECO:0007669"/>
    <property type="project" value="UniProtKB-SubCell"/>
</dbReference>
<keyword evidence="3 8" id="KW-0812">Transmembrane</keyword>
<evidence type="ECO:0000256" key="4">
    <source>
        <dbReference type="ARBA" id="ARBA00022989"/>
    </source>
</evidence>
<evidence type="ECO:0000313" key="11">
    <source>
        <dbReference type="EMBL" id="SER92662.1"/>
    </source>
</evidence>
<feature type="transmembrane region" description="Helical" evidence="8">
    <location>
        <begin position="396"/>
        <end position="416"/>
    </location>
</feature>
<evidence type="ECO:0000256" key="2">
    <source>
        <dbReference type="ARBA" id="ARBA00022475"/>
    </source>
</evidence>